<dbReference type="eggNOG" id="arCOG09242">
    <property type="taxonomic scope" value="Archaea"/>
</dbReference>
<name>M0D699_HALPD</name>
<comment type="caution">
    <text evidence="1">The sequence shown here is derived from an EMBL/GenBank/DDBJ whole genome shotgun (WGS) entry which is preliminary data.</text>
</comment>
<gene>
    <name evidence="1" type="ORF">C474_11241</name>
</gene>
<sequence>MTPSARDCPTGLDLSLEERWVLHAALLSDVERTVENDDDPARAVSLLARLEDGDVFERDELAFFARVLRDYVDRCAPPRDCRPAQNVIGDIETALA</sequence>
<dbReference type="Proteomes" id="UP000011513">
    <property type="component" value="Unassembled WGS sequence"/>
</dbReference>
<evidence type="ECO:0000313" key="1">
    <source>
        <dbReference type="EMBL" id="ELZ30383.1"/>
    </source>
</evidence>
<evidence type="ECO:0000313" key="2">
    <source>
        <dbReference type="Proteomes" id="UP000011513"/>
    </source>
</evidence>
<dbReference type="EMBL" id="AOIV01000025">
    <property type="protein sequence ID" value="ELZ30383.1"/>
    <property type="molecule type" value="Genomic_DNA"/>
</dbReference>
<keyword evidence="2" id="KW-1185">Reference proteome</keyword>
<dbReference type="InterPro" id="IPR057175">
    <property type="entry name" value="DUF7853"/>
</dbReference>
<dbReference type="RefSeq" id="WP_008386777.1">
    <property type="nucleotide sequence ID" value="NZ_AOIV01000025.1"/>
</dbReference>
<dbReference type="InParanoid" id="M0D699"/>
<reference evidence="1 2" key="1">
    <citation type="journal article" date="2014" name="PLoS Genet.">
        <title>Phylogenetically driven sequencing of extremely halophilic archaea reveals strategies for static and dynamic osmo-response.</title>
        <authorList>
            <person name="Becker E.A."/>
            <person name="Seitzer P.M."/>
            <person name="Tritt A."/>
            <person name="Larsen D."/>
            <person name="Krusor M."/>
            <person name="Yao A.I."/>
            <person name="Wu D."/>
            <person name="Madern D."/>
            <person name="Eisen J.A."/>
            <person name="Darling A.E."/>
            <person name="Facciotti M.T."/>
        </authorList>
    </citation>
    <scope>NUCLEOTIDE SEQUENCE [LARGE SCALE GENOMIC DNA]</scope>
    <source>
        <strain evidence="1 2">JCM 14848</strain>
    </source>
</reference>
<organism evidence="1 2">
    <name type="scientific">Halogeometricum pallidum JCM 14848</name>
    <dbReference type="NCBI Taxonomy" id="1227487"/>
    <lineage>
        <taxon>Archaea</taxon>
        <taxon>Methanobacteriati</taxon>
        <taxon>Methanobacteriota</taxon>
        <taxon>Stenosarchaea group</taxon>
        <taxon>Halobacteria</taxon>
        <taxon>Halobacteriales</taxon>
        <taxon>Haloferacaceae</taxon>
        <taxon>Halogeometricum</taxon>
    </lineage>
</organism>
<dbReference type="Pfam" id="PF25251">
    <property type="entry name" value="DUF7853"/>
    <property type="match status" value="1"/>
</dbReference>
<protein>
    <submittedName>
        <fullName evidence="1">Uncharacterized protein</fullName>
    </submittedName>
</protein>
<accession>M0D699</accession>
<dbReference type="AlphaFoldDB" id="M0D699"/>
<dbReference type="OrthoDB" id="205738at2157"/>
<proteinExistence type="predicted"/>